<dbReference type="SUPFAM" id="SSF51569">
    <property type="entry name" value="Aldolase"/>
    <property type="match status" value="1"/>
</dbReference>
<comment type="pathway">
    <text evidence="2">Carbohydrate degradation; pentose phosphate pathway; D-glyceraldehyde 3-phosphate and beta-D-fructose 6-phosphate from D-ribose 5-phosphate and D-xylulose 5-phosphate (non-oxidative stage): step 2/3.</text>
</comment>
<dbReference type="EMBL" id="JBFCZG010000010">
    <property type="protein sequence ID" value="KAL3417924.1"/>
    <property type="molecule type" value="Genomic_DNA"/>
</dbReference>
<dbReference type="PANTHER" id="PTHR10683:SF34">
    <property type="entry name" value="TRANSALDOLASE"/>
    <property type="match status" value="1"/>
</dbReference>
<reference evidence="3 4" key="1">
    <citation type="submission" date="2024-06" db="EMBL/GenBank/DDBJ databases">
        <title>Complete genome of Phlyctema vagabunda strain 19-DSS-EL-015.</title>
        <authorList>
            <person name="Fiorenzani C."/>
        </authorList>
    </citation>
    <scope>NUCLEOTIDE SEQUENCE [LARGE SCALE GENOMIC DNA]</scope>
    <source>
        <strain evidence="3 4">19-DSS-EL-015</strain>
    </source>
</reference>
<evidence type="ECO:0000313" key="3">
    <source>
        <dbReference type="EMBL" id="KAL3417924.1"/>
    </source>
</evidence>
<name>A0ABR4P3P8_9HELO</name>
<dbReference type="InterPro" id="IPR013785">
    <property type="entry name" value="Aldolase_TIM"/>
</dbReference>
<evidence type="ECO:0000256" key="2">
    <source>
        <dbReference type="RuleBase" id="RU000501"/>
    </source>
</evidence>
<keyword evidence="1" id="KW-0704">Schiff base</keyword>
<comment type="function">
    <text evidence="2">Catalyzes the rate-limiting step of the non-oxidative phase in the pentose phosphate pathway. Catalyzes the reversible conversion of sedheptulose-7-phosphate and D-glyceraldehyde 3-phosphate into erythrose-4-phosphate and beta-D-fructose 6-phosphate.</text>
</comment>
<evidence type="ECO:0000313" key="4">
    <source>
        <dbReference type="Proteomes" id="UP001629113"/>
    </source>
</evidence>
<dbReference type="InterPro" id="IPR001585">
    <property type="entry name" value="TAL/FSA"/>
</dbReference>
<dbReference type="InterPro" id="IPR018225">
    <property type="entry name" value="Transaldolase_AS"/>
</dbReference>
<keyword evidence="2" id="KW-0570">Pentose shunt</keyword>
<proteinExistence type="predicted"/>
<dbReference type="PROSITE" id="PS00958">
    <property type="entry name" value="TRANSALDOLASE_2"/>
    <property type="match status" value="1"/>
</dbReference>
<keyword evidence="4" id="KW-1185">Reference proteome</keyword>
<dbReference type="PANTHER" id="PTHR10683">
    <property type="entry name" value="TRANSALDOLASE"/>
    <property type="match status" value="1"/>
</dbReference>
<dbReference type="Pfam" id="PF00923">
    <property type="entry name" value="TAL_FSA"/>
    <property type="match status" value="1"/>
</dbReference>
<dbReference type="Proteomes" id="UP001629113">
    <property type="component" value="Unassembled WGS sequence"/>
</dbReference>
<keyword evidence="2" id="KW-0808">Transferase</keyword>
<sequence length="335" mass="37406">MQSTINSLVYLRTKTQVDCDSLDFRVVENYGPFVDCTSNQAECYFQFIAPERTDLIRQSIAYAREIHHEFPGVEFKAFAVELCMVTVNLTAIPHISGCIHIMANPTLSNSVQKTVENAKRIIELCQRWNPNIDPSRICIKIPATWEGLQACRELKSAGIKTLATTLFTIEQAMLAAEVGCVSISPFIHELKVHFDTTYKDKDPIFGLCVEAQRYFQKYSYQTSVKACSLISIDEVMMVAGVASVTIPADLLQALQVGEGSEENFKQLSLFSGSSEDGIDNIEKITFGNNRSKFDRAFSQNDNGKGKIKTTQAVELFCEYQFKSEALMGSLTEAGY</sequence>
<accession>A0ABR4P3P8</accession>
<organism evidence="3 4">
    <name type="scientific">Phlyctema vagabunda</name>
    <dbReference type="NCBI Taxonomy" id="108571"/>
    <lineage>
        <taxon>Eukaryota</taxon>
        <taxon>Fungi</taxon>
        <taxon>Dikarya</taxon>
        <taxon>Ascomycota</taxon>
        <taxon>Pezizomycotina</taxon>
        <taxon>Leotiomycetes</taxon>
        <taxon>Helotiales</taxon>
        <taxon>Dermateaceae</taxon>
        <taxon>Phlyctema</taxon>
    </lineage>
</organism>
<dbReference type="Gene3D" id="3.20.20.70">
    <property type="entry name" value="Aldolase class I"/>
    <property type="match status" value="1"/>
</dbReference>
<gene>
    <name evidence="3" type="ORF">PVAG01_10934</name>
</gene>
<comment type="catalytic activity">
    <reaction evidence="2">
        <text>D-sedoheptulose 7-phosphate + D-glyceraldehyde 3-phosphate = D-erythrose 4-phosphate + beta-D-fructose 6-phosphate</text>
        <dbReference type="Rhea" id="RHEA:17053"/>
        <dbReference type="ChEBI" id="CHEBI:16897"/>
        <dbReference type="ChEBI" id="CHEBI:57483"/>
        <dbReference type="ChEBI" id="CHEBI:57634"/>
        <dbReference type="ChEBI" id="CHEBI:59776"/>
        <dbReference type="EC" id="2.2.1.2"/>
    </reaction>
</comment>
<comment type="caution">
    <text evidence="3">The sequence shown here is derived from an EMBL/GenBank/DDBJ whole genome shotgun (WGS) entry which is preliminary data.</text>
</comment>
<dbReference type="EC" id="2.2.1.2" evidence="2"/>
<evidence type="ECO:0000256" key="1">
    <source>
        <dbReference type="ARBA" id="ARBA00023270"/>
    </source>
</evidence>
<protein>
    <recommendedName>
        <fullName evidence="2">Transaldolase</fullName>
        <ecNumber evidence="2">2.2.1.2</ecNumber>
    </recommendedName>
</protein>